<dbReference type="AlphaFoldDB" id="A0A5M3MJH1"/>
<dbReference type="Gene3D" id="4.10.240.10">
    <property type="entry name" value="Zn(2)-C6 fungal-type DNA-binding domain"/>
    <property type="match status" value="1"/>
</dbReference>
<keyword evidence="2" id="KW-0479">Metal-binding</keyword>
<dbReference type="SMART" id="SM00906">
    <property type="entry name" value="Fungal_trans"/>
    <property type="match status" value="1"/>
</dbReference>
<evidence type="ECO:0008006" key="9">
    <source>
        <dbReference type="Google" id="ProtNLM"/>
    </source>
</evidence>
<dbReference type="GO" id="GO:0005634">
    <property type="term" value="C:nucleus"/>
    <property type="evidence" value="ECO:0007669"/>
    <property type="project" value="UniProtKB-SubCell"/>
</dbReference>
<dbReference type="PANTHER" id="PTHR31001:SF56">
    <property type="entry name" value="ZN(2)-C6 FUNGAL-TYPE DOMAIN-CONTAINING PROTEIN"/>
    <property type="match status" value="1"/>
</dbReference>
<comment type="caution">
    <text evidence="7">The sequence shown here is derived from an EMBL/GenBank/DDBJ whole genome shotgun (WGS) entry which is preliminary data.</text>
</comment>
<dbReference type="InterPro" id="IPR001138">
    <property type="entry name" value="Zn2Cys6_DnaBD"/>
</dbReference>
<evidence type="ECO:0000259" key="5">
    <source>
        <dbReference type="PROSITE" id="PS50048"/>
    </source>
</evidence>
<evidence type="ECO:0000256" key="4">
    <source>
        <dbReference type="SAM" id="MobiDB-lite"/>
    </source>
</evidence>
<dbReference type="PROSITE" id="PS50048">
    <property type="entry name" value="ZN2_CY6_FUNGAL_2"/>
    <property type="match status" value="1"/>
</dbReference>
<name>A0A5M3MJH1_CONPW</name>
<dbReference type="PANTHER" id="PTHR31001">
    <property type="entry name" value="UNCHARACTERIZED TRANSCRIPTIONAL REGULATORY PROTEIN"/>
    <property type="match status" value="1"/>
</dbReference>
<dbReference type="InterPro" id="IPR036864">
    <property type="entry name" value="Zn2-C6_fun-type_DNA-bd_sf"/>
</dbReference>
<dbReference type="InterPro" id="IPR007219">
    <property type="entry name" value="XnlR_reg_dom"/>
</dbReference>
<evidence type="ECO:0000313" key="8">
    <source>
        <dbReference type="Proteomes" id="UP000053558"/>
    </source>
</evidence>
<feature type="compositionally biased region" description="Basic and acidic residues" evidence="4">
    <location>
        <begin position="85"/>
        <end position="95"/>
    </location>
</feature>
<dbReference type="OrthoDB" id="424974at2759"/>
<dbReference type="Pfam" id="PF04082">
    <property type="entry name" value="Fungal_trans"/>
    <property type="match status" value="1"/>
</dbReference>
<dbReference type="GeneID" id="19200048"/>
<dbReference type="SUPFAM" id="SSF57701">
    <property type="entry name" value="Zn2/Cys6 DNA-binding domain"/>
    <property type="match status" value="1"/>
</dbReference>
<dbReference type="GO" id="GO:0000981">
    <property type="term" value="F:DNA-binding transcription factor activity, RNA polymerase II-specific"/>
    <property type="evidence" value="ECO:0007669"/>
    <property type="project" value="InterPro"/>
</dbReference>
<dbReference type="Pfam" id="PF00172">
    <property type="entry name" value="Zn_clus"/>
    <property type="match status" value="1"/>
</dbReference>
<protein>
    <recommendedName>
        <fullName evidence="9">Zn(2)-C6 fungal-type domain-containing protein</fullName>
    </recommendedName>
</protein>
<feature type="domain" description="Zn(2)-C6 fungal-type" evidence="5">
    <location>
        <begin position="17"/>
        <end position="46"/>
    </location>
</feature>
<dbReference type="OMA" id="WMYDPIV"/>
<dbReference type="PROSITE" id="PS00463">
    <property type="entry name" value="ZN2_CY6_FUNGAL_1"/>
    <property type="match status" value="1"/>
</dbReference>
<dbReference type="CDD" id="cd12148">
    <property type="entry name" value="fungal_TF_MHR"/>
    <property type="match status" value="1"/>
</dbReference>
<dbReference type="PROSITE" id="PS51379">
    <property type="entry name" value="4FE4S_FER_2"/>
    <property type="match status" value="1"/>
</dbReference>
<evidence type="ECO:0000259" key="6">
    <source>
        <dbReference type="PROSITE" id="PS51379"/>
    </source>
</evidence>
<dbReference type="GO" id="GO:0008270">
    <property type="term" value="F:zinc ion binding"/>
    <property type="evidence" value="ECO:0007669"/>
    <property type="project" value="InterPro"/>
</dbReference>
<dbReference type="GO" id="GO:0006351">
    <property type="term" value="P:DNA-templated transcription"/>
    <property type="evidence" value="ECO:0007669"/>
    <property type="project" value="InterPro"/>
</dbReference>
<evidence type="ECO:0000313" key="7">
    <source>
        <dbReference type="EMBL" id="EIW79263.1"/>
    </source>
</evidence>
<dbReference type="InterPro" id="IPR050613">
    <property type="entry name" value="Sec_Metabolite_Reg"/>
</dbReference>
<dbReference type="SMART" id="SM00066">
    <property type="entry name" value="GAL4"/>
    <property type="match status" value="1"/>
</dbReference>
<reference evidence="8" key="1">
    <citation type="journal article" date="2012" name="Science">
        <title>The Paleozoic origin of enzymatic lignin decomposition reconstructed from 31 fungal genomes.</title>
        <authorList>
            <person name="Floudas D."/>
            <person name="Binder M."/>
            <person name="Riley R."/>
            <person name="Barry K."/>
            <person name="Blanchette R.A."/>
            <person name="Henrissat B."/>
            <person name="Martinez A.T."/>
            <person name="Otillar R."/>
            <person name="Spatafora J.W."/>
            <person name="Yadav J.S."/>
            <person name="Aerts A."/>
            <person name="Benoit I."/>
            <person name="Boyd A."/>
            <person name="Carlson A."/>
            <person name="Copeland A."/>
            <person name="Coutinho P.M."/>
            <person name="de Vries R.P."/>
            <person name="Ferreira P."/>
            <person name="Findley K."/>
            <person name="Foster B."/>
            <person name="Gaskell J."/>
            <person name="Glotzer D."/>
            <person name="Gorecki P."/>
            <person name="Heitman J."/>
            <person name="Hesse C."/>
            <person name="Hori C."/>
            <person name="Igarashi K."/>
            <person name="Jurgens J.A."/>
            <person name="Kallen N."/>
            <person name="Kersten P."/>
            <person name="Kohler A."/>
            <person name="Kuees U."/>
            <person name="Kumar T.K.A."/>
            <person name="Kuo A."/>
            <person name="LaButti K."/>
            <person name="Larrondo L.F."/>
            <person name="Lindquist E."/>
            <person name="Ling A."/>
            <person name="Lombard V."/>
            <person name="Lucas S."/>
            <person name="Lundell T."/>
            <person name="Martin R."/>
            <person name="McLaughlin D.J."/>
            <person name="Morgenstern I."/>
            <person name="Morin E."/>
            <person name="Murat C."/>
            <person name="Nagy L.G."/>
            <person name="Nolan M."/>
            <person name="Ohm R.A."/>
            <person name="Patyshakuliyeva A."/>
            <person name="Rokas A."/>
            <person name="Ruiz-Duenas F.J."/>
            <person name="Sabat G."/>
            <person name="Salamov A."/>
            <person name="Samejima M."/>
            <person name="Schmutz J."/>
            <person name="Slot J.C."/>
            <person name="St John F."/>
            <person name="Stenlid J."/>
            <person name="Sun H."/>
            <person name="Sun S."/>
            <person name="Syed K."/>
            <person name="Tsang A."/>
            <person name="Wiebenga A."/>
            <person name="Young D."/>
            <person name="Pisabarro A."/>
            <person name="Eastwood D.C."/>
            <person name="Martin F."/>
            <person name="Cullen D."/>
            <person name="Grigoriev I.V."/>
            <person name="Hibbett D.S."/>
        </authorList>
    </citation>
    <scope>NUCLEOTIDE SEQUENCE [LARGE SCALE GENOMIC DNA]</scope>
    <source>
        <strain evidence="8">RWD-64-598 SS2</strain>
    </source>
</reference>
<dbReference type="InterPro" id="IPR017896">
    <property type="entry name" value="4Fe4S_Fe-S-bd"/>
</dbReference>
<dbReference type="EMBL" id="JH711581">
    <property type="protein sequence ID" value="EIW79263.1"/>
    <property type="molecule type" value="Genomic_DNA"/>
</dbReference>
<evidence type="ECO:0000256" key="1">
    <source>
        <dbReference type="ARBA" id="ARBA00004123"/>
    </source>
</evidence>
<feature type="domain" description="4Fe-4S ferredoxin-type" evidence="6">
    <location>
        <begin position="24"/>
        <end position="56"/>
    </location>
</feature>
<dbReference type="KEGG" id="cput:CONPUDRAFT_127232"/>
<accession>A0A5M3MJH1</accession>
<evidence type="ECO:0000256" key="3">
    <source>
        <dbReference type="ARBA" id="ARBA00023242"/>
    </source>
</evidence>
<dbReference type="GO" id="GO:0003677">
    <property type="term" value="F:DNA binding"/>
    <property type="evidence" value="ECO:0007669"/>
    <property type="project" value="InterPro"/>
</dbReference>
<keyword evidence="3" id="KW-0539">Nucleus</keyword>
<evidence type="ECO:0000256" key="2">
    <source>
        <dbReference type="ARBA" id="ARBA00022723"/>
    </source>
</evidence>
<keyword evidence="8" id="KW-1185">Reference proteome</keyword>
<gene>
    <name evidence="7" type="ORF">CONPUDRAFT_127232</name>
</gene>
<dbReference type="RefSeq" id="XP_007770939.1">
    <property type="nucleotide sequence ID" value="XM_007772749.1"/>
</dbReference>
<comment type="subcellular location">
    <subcellularLocation>
        <location evidence="1">Nucleus</location>
    </subcellularLocation>
</comment>
<dbReference type="CDD" id="cd00067">
    <property type="entry name" value="GAL4"/>
    <property type="match status" value="1"/>
</dbReference>
<proteinExistence type="predicted"/>
<sequence>MSSALDSGADKSKIGRSCAECRRSKLKCDRTFPCQSCIRRGCANICPDGTLAATKGNKVLIARAQQLAEEVASQTERIQQLEKALEEARRAHGDISRSPPSTSNQPTPFPDLDKIETLFDQDVIETSDAIGSLSIGVDGQAKYHGESASSEYFQQLLPEHSEKCTPDLHDLGLPWEIMDLCNAYPFGLRDTAYNKWQFASYIPPRARALRLADLYYENVAWMYDPIVRQDFMSSIMEPIYGTPGPPRVDHITPHRLSVFFVALASGAMYEDNTSAAMISEKYFALSRAVFSLDSITQEVSIAGVTAIFMAVRYSYQIDRSGGENRWLLLGLCTRLGQIIGLQRDSAGWNLNEEEIQRRRTLFWEIFTYDQWTSIVNGRPPSINIHQTDTKFPKDIDASLSANGASDYGWHAWKYRYSASCLSISTQQVFSIRGHNYSIMLHMDRKIREFSIPSHLEAPIQALDRHRSWHPEAYRAMQQYCCLTERECNLLYIHRSYFAQAIQELPENPLSHKFAPSILATFRSACRLISSLDSLYATHPIQTSHEWFFWSGVFSACIVLGALVVESPQCHLAQEALQELDKGLCLFEKGSTPCRASMTVSVLIKLSQRAHAALDAAQAGIMLESSAKSSSPYNPDELQVLGGRKSVIAKPSRDSSPQVAQEQPTSFNRLRAQSTDFREQFGSSHPAVMEYYGALGNPGLILPITREFAYTVSGGVTDAAEWTGMYPNDPTNGLPSGLMGMPMSNDLQLQAIATLQQACFPEEQSQYPPNDQNGIWSDFIGQLGLRPS</sequence>
<organism evidence="7 8">
    <name type="scientific">Coniophora puteana (strain RWD-64-598)</name>
    <name type="common">Brown rot fungus</name>
    <dbReference type="NCBI Taxonomy" id="741705"/>
    <lineage>
        <taxon>Eukaryota</taxon>
        <taxon>Fungi</taxon>
        <taxon>Dikarya</taxon>
        <taxon>Basidiomycota</taxon>
        <taxon>Agaricomycotina</taxon>
        <taxon>Agaricomycetes</taxon>
        <taxon>Agaricomycetidae</taxon>
        <taxon>Boletales</taxon>
        <taxon>Coniophorineae</taxon>
        <taxon>Coniophoraceae</taxon>
        <taxon>Coniophora</taxon>
    </lineage>
</organism>
<feature type="region of interest" description="Disordered" evidence="4">
    <location>
        <begin position="85"/>
        <end position="107"/>
    </location>
</feature>
<dbReference type="Proteomes" id="UP000053558">
    <property type="component" value="Unassembled WGS sequence"/>
</dbReference>